<evidence type="ECO:0000313" key="2">
    <source>
        <dbReference type="Proteomes" id="UP000722459"/>
    </source>
</evidence>
<dbReference type="PROSITE" id="PS51257">
    <property type="entry name" value="PROKAR_LIPOPROTEIN"/>
    <property type="match status" value="1"/>
</dbReference>
<gene>
    <name evidence="1" type="ORF">HON47_04150</name>
</gene>
<dbReference type="Proteomes" id="UP000722459">
    <property type="component" value="Unassembled WGS sequence"/>
</dbReference>
<dbReference type="AlphaFoldDB" id="A0A8T5GFZ2"/>
<sequence length="801" mass="90489">MNKKIILFLMLVMAAIFLAGCTETAVCGDQLCSTGEELTCPTDCAQNVEGQIEVRISGGWQSEGELSLYWYKSKDISANISSNITSRLGDNWYGSENKNLFLSFNDSASGEIPVDKDQGTVIIDNLEQGEYYFEAKTSDYEFRGVSEKIIVKEDGDYYVDLEIYPANPAVRIKAYSRDYSEVLTGSGKITLNVKRSWYEYGEWNEYTEQAYEVFFEEGEEINGLFFLPGRDPSDRREISFEAIVSKDGYQDKMIFGSPWTAYQEYSAPMYSTPEPGTGHLEINFYPGKGTTWNDIYGLEGEKAWAYGGYPDYKSYSTTIENGRAYFENVPTGTYTAYTYSFADMEKMEAPVASYSDYQNPFEVTDGEIAEESLEAFLGSAIELNLIDGDGKLIDLSNNPVLRKSICWNYGNDEYCYDYTYESKWGVNPDLRSYMAYTEADLEYMSSFSEKYILEYNGEEYEQTLKYSQGYKKLDWIFDDSDSKVELFGGDLSVSEITEVIPKHSYFSSFQSNKSMDVVYKSPTGEIQNLQLENINTPYLIDVAFEISNTVFKLEDIFMDGSNNSNCSNSTYSAEIEISEFGTTTTYEVNEGDILDVNLPYDLTVDGIGIKAANNGSVPFITLRDGNTTAPSELDINTMMVITGENTNHQIAFTDLLVPTCQMTYSGKYSFGYEGAAIENTEKWIAYVDQSNNMKLAFEDQQDWVKISVGESISVKGDGDYSGKTLDIELVDLVQTGSSTVNSGFQTKWAVFDDNIVLKYVQKEPPFLFEDEFGSEYFNSDWHVQDAGYLIDTSDYFALIEE</sequence>
<evidence type="ECO:0000313" key="1">
    <source>
        <dbReference type="EMBL" id="MBT4870740.1"/>
    </source>
</evidence>
<dbReference type="EMBL" id="JABJNZ010000057">
    <property type="protein sequence ID" value="MBT4870740.1"/>
    <property type="molecule type" value="Genomic_DNA"/>
</dbReference>
<comment type="caution">
    <text evidence="1">The sequence shown here is derived from an EMBL/GenBank/DDBJ whole genome shotgun (WGS) entry which is preliminary data.</text>
</comment>
<accession>A0A8T5GFZ2</accession>
<protein>
    <submittedName>
        <fullName evidence="1">Uncharacterized protein</fullName>
    </submittedName>
</protein>
<proteinExistence type="predicted"/>
<organism evidence="1 2">
    <name type="scientific">Candidatus Iainarchaeum sp</name>
    <dbReference type="NCBI Taxonomy" id="3101447"/>
    <lineage>
        <taxon>Archaea</taxon>
        <taxon>Candidatus Iainarchaeota</taxon>
        <taxon>Candidatus Iainarchaeia</taxon>
        <taxon>Candidatus Iainarchaeales</taxon>
        <taxon>Candidatus Iainarchaeaceae</taxon>
        <taxon>Candidatus Iainarchaeum</taxon>
    </lineage>
</organism>
<name>A0A8T5GFZ2_9ARCH</name>
<reference evidence="1" key="1">
    <citation type="journal article" date="2021" name="ISME J.">
        <title>Mercury methylation by metabolically versatile and cosmopolitan marine bacteria.</title>
        <authorList>
            <person name="Lin H."/>
            <person name="Ascher D.B."/>
            <person name="Myung Y."/>
            <person name="Lamborg C.H."/>
            <person name="Hallam S.J."/>
            <person name="Gionfriddo C.M."/>
            <person name="Holt K.E."/>
            <person name="Moreau J.W."/>
        </authorList>
    </citation>
    <scope>NUCLEOTIDE SEQUENCE</scope>
    <source>
        <strain evidence="1">SI075_bin30</strain>
    </source>
</reference>